<proteinExistence type="predicted"/>
<dbReference type="Proteomes" id="UP001307705">
    <property type="component" value="Unassembled WGS sequence"/>
</dbReference>
<feature type="transmembrane region" description="Helical" evidence="1">
    <location>
        <begin position="88"/>
        <end position="110"/>
    </location>
</feature>
<evidence type="ECO:0000256" key="1">
    <source>
        <dbReference type="SAM" id="Phobius"/>
    </source>
</evidence>
<keyword evidence="3" id="KW-1185">Reference proteome</keyword>
<name>A0ABQ6Q154_9BACT</name>
<accession>A0ABQ6Q154</accession>
<gene>
    <name evidence="2" type="ORF">Ataiwa_18730</name>
</gene>
<organism evidence="2 3">
    <name type="scientific">Algoriphagus taiwanensis</name>
    <dbReference type="NCBI Taxonomy" id="1445656"/>
    <lineage>
        <taxon>Bacteria</taxon>
        <taxon>Pseudomonadati</taxon>
        <taxon>Bacteroidota</taxon>
        <taxon>Cytophagia</taxon>
        <taxon>Cytophagales</taxon>
        <taxon>Cyclobacteriaceae</taxon>
        <taxon>Algoriphagus</taxon>
    </lineage>
</organism>
<evidence type="ECO:0000313" key="2">
    <source>
        <dbReference type="EMBL" id="GMQ33601.1"/>
    </source>
</evidence>
<protein>
    <submittedName>
        <fullName evidence="2">Uncharacterized protein</fullName>
    </submittedName>
</protein>
<evidence type="ECO:0000313" key="3">
    <source>
        <dbReference type="Proteomes" id="UP001307705"/>
    </source>
</evidence>
<feature type="transmembrane region" description="Helical" evidence="1">
    <location>
        <begin position="167"/>
        <end position="188"/>
    </location>
</feature>
<comment type="caution">
    <text evidence="2">The sequence shown here is derived from an EMBL/GenBank/DDBJ whole genome shotgun (WGS) entry which is preliminary data.</text>
</comment>
<keyword evidence="1" id="KW-0812">Transmembrane</keyword>
<feature type="transmembrane region" description="Helical" evidence="1">
    <location>
        <begin position="200"/>
        <end position="221"/>
    </location>
</feature>
<keyword evidence="1" id="KW-1133">Transmembrane helix</keyword>
<dbReference type="RefSeq" id="WP_338228406.1">
    <property type="nucleotide sequence ID" value="NZ_BTPE01000005.1"/>
</dbReference>
<feature type="transmembrane region" description="Helical" evidence="1">
    <location>
        <begin position="116"/>
        <end position="137"/>
    </location>
</feature>
<dbReference type="EMBL" id="BTPE01000005">
    <property type="protein sequence ID" value="GMQ33601.1"/>
    <property type="molecule type" value="Genomic_DNA"/>
</dbReference>
<keyword evidence="1" id="KW-0472">Membrane</keyword>
<reference evidence="2 3" key="1">
    <citation type="submission" date="2023-08" db="EMBL/GenBank/DDBJ databases">
        <title>Draft genome sequence of Algoriphagus taiwanensis.</title>
        <authorList>
            <person name="Takatani N."/>
            <person name="Hosokawa M."/>
            <person name="Sawabe T."/>
        </authorList>
    </citation>
    <scope>NUCLEOTIDE SEQUENCE [LARGE SCALE GENOMIC DNA]</scope>
    <source>
        <strain evidence="2 3">JCM 19755</strain>
    </source>
</reference>
<sequence length="230" mass="26466">MRKLTEQELKLVQTAIIAKEISVLEVLAEIYDHYISHLEGFPEAEFKNELANLESKWTYPYCRTLQDEFSKNVNKSIRSLQWKLIKSYFTWPKILSTAIFFGVLFSLGQLLTPKVFSFSTIIPLIIIIQVFNFYLIFSARKKYKGLRTIFNFKSTGLWLNSAESNSLSVAIGTPISVFNLLIFAPRIFDLNLGISNQTLFLILVFIAFFISVISFSAYEAWKIKSKTALL</sequence>